<dbReference type="EMBL" id="RQJX01000008">
    <property type="protein sequence ID" value="RQN08176.1"/>
    <property type="molecule type" value="Genomic_DNA"/>
</dbReference>
<sequence length="80" mass="8893">MYREPFRTRAEKGMSTAEYAVGTLGAATIAAVLIGPGNPILTWVHAVFEQVLTSMFTMEPGDFMTLPQVFSRAIESLWPW</sequence>
<name>A0A3N6WKS3_9ACTN</name>
<dbReference type="OrthoDB" id="3748241at2"/>
<gene>
    <name evidence="1" type="ORF">EHW97_07630</name>
</gene>
<comment type="caution">
    <text evidence="1">The sequence shown here is derived from an EMBL/GenBank/DDBJ whole genome shotgun (WGS) entry which is preliminary data.</text>
</comment>
<dbReference type="Proteomes" id="UP000275225">
    <property type="component" value="Unassembled WGS sequence"/>
</dbReference>
<dbReference type="Pfam" id="PF14029">
    <property type="entry name" value="DUF4244"/>
    <property type="match status" value="1"/>
</dbReference>
<dbReference type="InterPro" id="IPR025338">
    <property type="entry name" value="DUF4244"/>
</dbReference>
<protein>
    <submittedName>
        <fullName evidence="1">DUF4244 domain-containing protein</fullName>
    </submittedName>
</protein>
<keyword evidence="2" id="KW-1185">Reference proteome</keyword>
<dbReference type="RefSeq" id="WP_124236572.1">
    <property type="nucleotide sequence ID" value="NZ_JBHUFI010000006.1"/>
</dbReference>
<organism evidence="1 2">
    <name type="scientific">Aeromicrobium camelliae</name>
    <dbReference type="NCBI Taxonomy" id="1538144"/>
    <lineage>
        <taxon>Bacteria</taxon>
        <taxon>Bacillati</taxon>
        <taxon>Actinomycetota</taxon>
        <taxon>Actinomycetes</taxon>
        <taxon>Propionibacteriales</taxon>
        <taxon>Nocardioidaceae</taxon>
        <taxon>Aeromicrobium</taxon>
    </lineage>
</organism>
<reference evidence="1 2" key="1">
    <citation type="submission" date="2018-11" db="EMBL/GenBank/DDBJ databases">
        <authorList>
            <person name="Li F."/>
        </authorList>
    </citation>
    <scope>NUCLEOTIDE SEQUENCE [LARGE SCALE GENOMIC DNA]</scope>
    <source>
        <strain evidence="1 2">YS17T</strain>
    </source>
</reference>
<evidence type="ECO:0000313" key="2">
    <source>
        <dbReference type="Proteomes" id="UP000275225"/>
    </source>
</evidence>
<dbReference type="AlphaFoldDB" id="A0A3N6WKS3"/>
<evidence type="ECO:0000313" key="1">
    <source>
        <dbReference type="EMBL" id="RQN08176.1"/>
    </source>
</evidence>
<proteinExistence type="predicted"/>
<accession>A0A3N6WKS3</accession>